<reference evidence="1" key="1">
    <citation type="submission" date="2020-11" db="EMBL/GenBank/DDBJ databases">
        <authorList>
            <consortium name="DOE Joint Genome Institute"/>
            <person name="Ahrendt S."/>
            <person name="Riley R."/>
            <person name="Andreopoulos W."/>
            <person name="Labutti K."/>
            <person name="Pangilinan J."/>
            <person name="Ruiz-Duenas F.J."/>
            <person name="Barrasa J.M."/>
            <person name="Sanchez-Garcia M."/>
            <person name="Camarero S."/>
            <person name="Miyauchi S."/>
            <person name="Serrano A."/>
            <person name="Linde D."/>
            <person name="Babiker R."/>
            <person name="Drula E."/>
            <person name="Ayuso-Fernandez I."/>
            <person name="Pacheco R."/>
            <person name="Padilla G."/>
            <person name="Ferreira P."/>
            <person name="Barriuso J."/>
            <person name="Kellner H."/>
            <person name="Castanera R."/>
            <person name="Alfaro M."/>
            <person name="Ramirez L."/>
            <person name="Pisabarro A.G."/>
            <person name="Kuo A."/>
            <person name="Tritt A."/>
            <person name="Lipzen A."/>
            <person name="He G."/>
            <person name="Yan M."/>
            <person name="Ng V."/>
            <person name="Cullen D."/>
            <person name="Martin F."/>
            <person name="Rosso M.-N."/>
            <person name="Henrissat B."/>
            <person name="Hibbett D."/>
            <person name="Martinez A.T."/>
            <person name="Grigoriev I.V."/>
        </authorList>
    </citation>
    <scope>NUCLEOTIDE SEQUENCE</scope>
    <source>
        <strain evidence="1">CBS 247.69</strain>
    </source>
</reference>
<dbReference type="EMBL" id="MU150368">
    <property type="protein sequence ID" value="KAF9457520.1"/>
    <property type="molecule type" value="Genomic_DNA"/>
</dbReference>
<sequence>MKMKVVPENLNLLKSPHLSSRRHVARIAWCCRACWLSSDVSLYLDPQLRVPPFLRCLRG</sequence>
<evidence type="ECO:0000313" key="1">
    <source>
        <dbReference type="EMBL" id="KAF9457520.1"/>
    </source>
</evidence>
<evidence type="ECO:0000313" key="2">
    <source>
        <dbReference type="Proteomes" id="UP000807353"/>
    </source>
</evidence>
<protein>
    <submittedName>
        <fullName evidence="1">Uncharacterized protein</fullName>
    </submittedName>
</protein>
<comment type="caution">
    <text evidence="1">The sequence shown here is derived from an EMBL/GenBank/DDBJ whole genome shotgun (WGS) entry which is preliminary data.</text>
</comment>
<accession>A0A9P5XXK6</accession>
<gene>
    <name evidence="1" type="ORF">BDZ94DRAFT_1272938</name>
</gene>
<proteinExistence type="predicted"/>
<name>A0A9P5XXK6_9AGAR</name>
<keyword evidence="2" id="KW-1185">Reference proteome</keyword>
<organism evidence="1 2">
    <name type="scientific">Collybia nuda</name>
    <dbReference type="NCBI Taxonomy" id="64659"/>
    <lineage>
        <taxon>Eukaryota</taxon>
        <taxon>Fungi</taxon>
        <taxon>Dikarya</taxon>
        <taxon>Basidiomycota</taxon>
        <taxon>Agaricomycotina</taxon>
        <taxon>Agaricomycetes</taxon>
        <taxon>Agaricomycetidae</taxon>
        <taxon>Agaricales</taxon>
        <taxon>Tricholomatineae</taxon>
        <taxon>Clitocybaceae</taxon>
        <taxon>Collybia</taxon>
    </lineage>
</organism>
<dbReference type="Proteomes" id="UP000807353">
    <property type="component" value="Unassembled WGS sequence"/>
</dbReference>
<dbReference type="AlphaFoldDB" id="A0A9P5XXK6"/>